<evidence type="ECO:0000256" key="2">
    <source>
        <dbReference type="ARBA" id="ARBA00010617"/>
    </source>
</evidence>
<dbReference type="PROSITE" id="PS00086">
    <property type="entry name" value="CYTOCHROME_P450"/>
    <property type="match status" value="1"/>
</dbReference>
<dbReference type="Pfam" id="PF00067">
    <property type="entry name" value="p450"/>
    <property type="match status" value="1"/>
</dbReference>
<evidence type="ECO:0000256" key="8">
    <source>
        <dbReference type="SAM" id="Phobius"/>
    </source>
</evidence>
<organism evidence="9 10">
    <name type="scientific">Monosporascus cannonballus</name>
    <dbReference type="NCBI Taxonomy" id="155416"/>
    <lineage>
        <taxon>Eukaryota</taxon>
        <taxon>Fungi</taxon>
        <taxon>Dikarya</taxon>
        <taxon>Ascomycota</taxon>
        <taxon>Pezizomycotina</taxon>
        <taxon>Sordariomycetes</taxon>
        <taxon>Xylariomycetidae</taxon>
        <taxon>Xylariales</taxon>
        <taxon>Xylariales incertae sedis</taxon>
        <taxon>Monosporascus</taxon>
    </lineage>
</organism>
<evidence type="ECO:0000256" key="6">
    <source>
        <dbReference type="ARBA" id="ARBA00023033"/>
    </source>
</evidence>
<keyword evidence="8" id="KW-1133">Transmembrane helix</keyword>
<keyword evidence="3 7" id="KW-0349">Heme</keyword>
<dbReference type="EMBL" id="QJNS01000041">
    <property type="protein sequence ID" value="RYO91436.1"/>
    <property type="molecule type" value="Genomic_DNA"/>
</dbReference>
<keyword evidence="7" id="KW-0560">Oxidoreductase</keyword>
<gene>
    <name evidence="9" type="ORF">DL762_002162</name>
</gene>
<dbReference type="InterPro" id="IPR001128">
    <property type="entry name" value="Cyt_P450"/>
</dbReference>
<comment type="caution">
    <text evidence="9">The sequence shown here is derived from an EMBL/GenBank/DDBJ whole genome shotgun (WGS) entry which is preliminary data.</text>
</comment>
<evidence type="ECO:0000256" key="4">
    <source>
        <dbReference type="ARBA" id="ARBA00022723"/>
    </source>
</evidence>
<keyword evidence="8" id="KW-0472">Membrane</keyword>
<reference evidence="9 10" key="1">
    <citation type="submission" date="2018-06" db="EMBL/GenBank/DDBJ databases">
        <title>Complete Genomes of Monosporascus.</title>
        <authorList>
            <person name="Robinson A.J."/>
            <person name="Natvig D.O."/>
        </authorList>
    </citation>
    <scope>NUCLEOTIDE SEQUENCE [LARGE SCALE GENOMIC DNA]</scope>
    <source>
        <strain evidence="9 10">CBS 609.92</strain>
    </source>
</reference>
<dbReference type="PRINTS" id="PR00465">
    <property type="entry name" value="EP450IV"/>
</dbReference>
<name>A0ABY0HIK1_9PEZI</name>
<evidence type="ECO:0000256" key="5">
    <source>
        <dbReference type="ARBA" id="ARBA00023004"/>
    </source>
</evidence>
<dbReference type="PANTHER" id="PTHR24305">
    <property type="entry name" value="CYTOCHROME P450"/>
    <property type="match status" value="1"/>
</dbReference>
<evidence type="ECO:0000313" key="10">
    <source>
        <dbReference type="Proteomes" id="UP000294003"/>
    </source>
</evidence>
<dbReference type="InterPro" id="IPR002403">
    <property type="entry name" value="Cyt_P450_E_grp-IV"/>
</dbReference>
<dbReference type="Gene3D" id="1.10.630.10">
    <property type="entry name" value="Cytochrome P450"/>
    <property type="match status" value="1"/>
</dbReference>
<sequence length="527" mass="59758">MLQAQTCLAAGDLTSSAGAVRHELFVTNRSANNMKDVLSLLGIFLLGTILASGIASYVFLLPPRHPEGIPAVPFWVTLIPFFKDVDQSETFKKYVEEPIRAHGAVKLYFGARWNLLVHRPRYLAEMFKHEDVYQKSGNQKKIAHSVLAAFLGDNIISSHGATWKQYREVIKPGLQRTFETETLERNAEKLCHLIDNAPVRAAGGARGIPVQELLQRYTIANIAQVILQTDFGTLDRPDATIHTLQTALKQQIFKPIFMNFPFLDRLPIPSRKAAREMVAHFKDELASRLARSHEKTGWESPHSSENLGARLLAARRSGRLTEKQFRDNLTVLYVAGQENPQIGLISTLYLLAQHPDVQDRLWAEVSATGRDTGDKPTHEVLQRMPFMTAVVYESLRVLPPLSQLINRRAAEDVMLDGHVRVPRGTYLGYHCYSTHRDADYWGPDADRFRPERWGDSVEAIQRFYRQKRTRAEFVSFHGGNRACLGERFAVLELKVTLFVLVKRFSWRLDPSWPNKMTPVSSPTHGSE</sequence>
<dbReference type="Proteomes" id="UP000294003">
    <property type="component" value="Unassembled WGS sequence"/>
</dbReference>
<dbReference type="SUPFAM" id="SSF48264">
    <property type="entry name" value="Cytochrome P450"/>
    <property type="match status" value="1"/>
</dbReference>
<feature type="transmembrane region" description="Helical" evidence="8">
    <location>
        <begin position="37"/>
        <end position="60"/>
    </location>
</feature>
<dbReference type="PRINTS" id="PR00385">
    <property type="entry name" value="P450"/>
</dbReference>
<dbReference type="PANTHER" id="PTHR24305:SF223">
    <property type="entry name" value="CYTOCHROME P450-DIT2"/>
    <property type="match status" value="1"/>
</dbReference>
<keyword evidence="4 7" id="KW-0479">Metal-binding</keyword>
<keyword evidence="5 7" id="KW-0408">Iron</keyword>
<dbReference type="CDD" id="cd11070">
    <property type="entry name" value="CYP56-like"/>
    <property type="match status" value="1"/>
</dbReference>
<evidence type="ECO:0008006" key="11">
    <source>
        <dbReference type="Google" id="ProtNLM"/>
    </source>
</evidence>
<dbReference type="InterPro" id="IPR017972">
    <property type="entry name" value="Cyt_P450_CS"/>
</dbReference>
<evidence type="ECO:0000256" key="3">
    <source>
        <dbReference type="ARBA" id="ARBA00022617"/>
    </source>
</evidence>
<keyword evidence="8" id="KW-0812">Transmembrane</keyword>
<comment type="similarity">
    <text evidence="2 7">Belongs to the cytochrome P450 family.</text>
</comment>
<evidence type="ECO:0000256" key="7">
    <source>
        <dbReference type="RuleBase" id="RU000461"/>
    </source>
</evidence>
<evidence type="ECO:0000313" key="9">
    <source>
        <dbReference type="EMBL" id="RYO91436.1"/>
    </source>
</evidence>
<dbReference type="InterPro" id="IPR036396">
    <property type="entry name" value="Cyt_P450_sf"/>
</dbReference>
<keyword evidence="10" id="KW-1185">Reference proteome</keyword>
<accession>A0ABY0HIK1</accession>
<proteinExistence type="inferred from homology"/>
<comment type="cofactor">
    <cofactor evidence="1">
        <name>heme</name>
        <dbReference type="ChEBI" id="CHEBI:30413"/>
    </cofactor>
</comment>
<protein>
    <recommendedName>
        <fullName evidence="11">Cytochrome P450</fullName>
    </recommendedName>
</protein>
<keyword evidence="6 7" id="KW-0503">Monooxygenase</keyword>
<dbReference type="InterPro" id="IPR050121">
    <property type="entry name" value="Cytochrome_P450_monoxygenase"/>
</dbReference>
<evidence type="ECO:0000256" key="1">
    <source>
        <dbReference type="ARBA" id="ARBA00001971"/>
    </source>
</evidence>